<dbReference type="Proteomes" id="UP000823912">
    <property type="component" value="Unassembled WGS sequence"/>
</dbReference>
<keyword evidence="1" id="KW-1133">Transmembrane helix</keyword>
<comment type="caution">
    <text evidence="2">The sequence shown here is derived from an EMBL/GenBank/DDBJ whole genome shotgun (WGS) entry which is preliminary data.</text>
</comment>
<reference evidence="2" key="1">
    <citation type="submission" date="2020-10" db="EMBL/GenBank/DDBJ databases">
        <authorList>
            <person name="Gilroy R."/>
        </authorList>
    </citation>
    <scope>NUCLEOTIDE SEQUENCE</scope>
    <source>
        <strain evidence="2">ChiSjej5B23-6657</strain>
    </source>
</reference>
<name>A0A9D1E9I7_9FIRM</name>
<keyword evidence="1" id="KW-0472">Membrane</keyword>
<evidence type="ECO:0000313" key="3">
    <source>
        <dbReference type="Proteomes" id="UP000823912"/>
    </source>
</evidence>
<proteinExistence type="predicted"/>
<protein>
    <submittedName>
        <fullName evidence="2">Uncharacterized protein</fullName>
    </submittedName>
</protein>
<feature type="transmembrane region" description="Helical" evidence="1">
    <location>
        <begin position="166"/>
        <end position="186"/>
    </location>
</feature>
<sequence length="308" mass="33845">MYHEKIRSQILEGSLADFPGHLSGMYRGYHVSIQNRNAQFIVKINAHMEGDVNNGALAQFLERQKEISRELLKVDVFPYMAVLTIKGPNLAKNIPSVLNENLMPVFQFLSGNGYVSGCEQCGSDNGDVHCYEVNGDAHILCNNCRGELEVALQNYQQQKRSEKSRLVPGLVGAFLGSLIGCALWVVIYRLGYIAGIAGAVTAICAMKGYEMLGGHLDRKGVAGSAIIMVVMIYFANRLAWAWAAYSALGDYGWGFFECFQYLGSILESSDLTGNYMGDLIIGYVLTAVCSIRPIVQAFRTSSGEYTVK</sequence>
<accession>A0A9D1E9I7</accession>
<dbReference type="AlphaFoldDB" id="A0A9D1E9I7"/>
<evidence type="ECO:0000313" key="2">
    <source>
        <dbReference type="EMBL" id="HIR70882.1"/>
    </source>
</evidence>
<organism evidence="2 3">
    <name type="scientific">Candidatus Pullilachnospira gallistercoris</name>
    <dbReference type="NCBI Taxonomy" id="2840911"/>
    <lineage>
        <taxon>Bacteria</taxon>
        <taxon>Bacillati</taxon>
        <taxon>Bacillota</taxon>
        <taxon>Clostridia</taxon>
        <taxon>Lachnospirales</taxon>
        <taxon>Lachnospiraceae</taxon>
        <taxon>Lachnospiraceae incertae sedis</taxon>
        <taxon>Candidatus Pullilachnospira</taxon>
    </lineage>
</organism>
<keyword evidence="1" id="KW-0812">Transmembrane</keyword>
<evidence type="ECO:0000256" key="1">
    <source>
        <dbReference type="SAM" id="Phobius"/>
    </source>
</evidence>
<reference evidence="2" key="2">
    <citation type="journal article" date="2021" name="PeerJ">
        <title>Extensive microbial diversity within the chicken gut microbiome revealed by metagenomics and culture.</title>
        <authorList>
            <person name="Gilroy R."/>
            <person name="Ravi A."/>
            <person name="Getino M."/>
            <person name="Pursley I."/>
            <person name="Horton D.L."/>
            <person name="Alikhan N.F."/>
            <person name="Baker D."/>
            <person name="Gharbi K."/>
            <person name="Hall N."/>
            <person name="Watson M."/>
            <person name="Adriaenssens E.M."/>
            <person name="Foster-Nyarko E."/>
            <person name="Jarju S."/>
            <person name="Secka A."/>
            <person name="Antonio M."/>
            <person name="Oren A."/>
            <person name="Chaudhuri R.R."/>
            <person name="La Ragione R."/>
            <person name="Hildebrand F."/>
            <person name="Pallen M.J."/>
        </authorList>
    </citation>
    <scope>NUCLEOTIDE SEQUENCE</scope>
    <source>
        <strain evidence="2">ChiSjej5B23-6657</strain>
    </source>
</reference>
<feature type="transmembrane region" description="Helical" evidence="1">
    <location>
        <begin position="192"/>
        <end position="209"/>
    </location>
</feature>
<feature type="transmembrane region" description="Helical" evidence="1">
    <location>
        <begin position="221"/>
        <end position="243"/>
    </location>
</feature>
<dbReference type="EMBL" id="DVHM01000101">
    <property type="protein sequence ID" value="HIR70882.1"/>
    <property type="molecule type" value="Genomic_DNA"/>
</dbReference>
<gene>
    <name evidence="2" type="ORF">IAA55_06350</name>
</gene>
<feature type="transmembrane region" description="Helical" evidence="1">
    <location>
        <begin position="275"/>
        <end position="295"/>
    </location>
</feature>